<sequence length="165" mass="18678">MQSHYQNISHPNILIPHCSFTVDKNLWVVMPFVAKAWTEPCLASVLREIMNALLYLHGQGYVHGDIKPMNVLIGQNDRIFLADFAYSASIFERRPPASSANIGCEYWVPPEKAKSAMSDIWSFGISTLELAHGRPPVFCLPKSKTLIKNLSKRVKLFPDMKKNFS</sequence>
<dbReference type="Gene3D" id="1.10.510.10">
    <property type="entry name" value="Transferase(Phosphotransferase) domain 1"/>
    <property type="match status" value="1"/>
</dbReference>
<dbReference type="PROSITE" id="PS50011">
    <property type="entry name" value="PROTEIN_KINASE_DOM"/>
    <property type="match status" value="1"/>
</dbReference>
<dbReference type="AlphaFoldDB" id="A0AAW2T498"/>
<dbReference type="PANTHER" id="PTHR48014:SF7">
    <property type="entry name" value="SERINE_THREONINE-PROTEIN KINASE BLUS1"/>
    <property type="match status" value="1"/>
</dbReference>
<dbReference type="GO" id="GO:0004672">
    <property type="term" value="F:protein kinase activity"/>
    <property type="evidence" value="ECO:0007669"/>
    <property type="project" value="InterPro"/>
</dbReference>
<organism evidence="3">
    <name type="scientific">Sesamum radiatum</name>
    <name type="common">Black benniseed</name>
    <dbReference type="NCBI Taxonomy" id="300843"/>
    <lineage>
        <taxon>Eukaryota</taxon>
        <taxon>Viridiplantae</taxon>
        <taxon>Streptophyta</taxon>
        <taxon>Embryophyta</taxon>
        <taxon>Tracheophyta</taxon>
        <taxon>Spermatophyta</taxon>
        <taxon>Magnoliopsida</taxon>
        <taxon>eudicotyledons</taxon>
        <taxon>Gunneridae</taxon>
        <taxon>Pentapetalae</taxon>
        <taxon>asterids</taxon>
        <taxon>lamiids</taxon>
        <taxon>Lamiales</taxon>
        <taxon>Pedaliaceae</taxon>
        <taxon>Sesamum</taxon>
    </lineage>
</organism>
<comment type="caution">
    <text evidence="3">The sequence shown here is derived from an EMBL/GenBank/DDBJ whole genome shotgun (WGS) entry which is preliminary data.</text>
</comment>
<comment type="similarity">
    <text evidence="1">Belongs to the protein kinase superfamily. STE Ser/Thr protein kinase family. STE20 subfamily.</text>
</comment>
<protein>
    <submittedName>
        <fullName evidence="3">Serine/threonine-protein kinase BLUS1</fullName>
    </submittedName>
</protein>
<dbReference type="EMBL" id="JACGWJ010000009">
    <property type="protein sequence ID" value="KAL0399711.1"/>
    <property type="molecule type" value="Genomic_DNA"/>
</dbReference>
<dbReference type="Pfam" id="PF00069">
    <property type="entry name" value="Pkinase"/>
    <property type="match status" value="1"/>
</dbReference>
<reference evidence="3" key="1">
    <citation type="submission" date="2020-06" db="EMBL/GenBank/DDBJ databases">
        <authorList>
            <person name="Li T."/>
            <person name="Hu X."/>
            <person name="Zhang T."/>
            <person name="Song X."/>
            <person name="Zhang H."/>
            <person name="Dai N."/>
            <person name="Sheng W."/>
            <person name="Hou X."/>
            <person name="Wei L."/>
        </authorList>
    </citation>
    <scope>NUCLEOTIDE SEQUENCE</scope>
    <source>
        <strain evidence="3">G02</strain>
        <tissue evidence="3">Leaf</tissue>
    </source>
</reference>
<dbReference type="GO" id="GO:0005524">
    <property type="term" value="F:ATP binding"/>
    <property type="evidence" value="ECO:0007669"/>
    <property type="project" value="InterPro"/>
</dbReference>
<dbReference type="Gene3D" id="3.30.200.20">
    <property type="entry name" value="Phosphorylase Kinase, domain 1"/>
    <property type="match status" value="1"/>
</dbReference>
<dbReference type="GO" id="GO:0043539">
    <property type="term" value="F:protein serine/threonine kinase activator activity"/>
    <property type="evidence" value="ECO:0007669"/>
    <property type="project" value="InterPro"/>
</dbReference>
<dbReference type="SUPFAM" id="SSF56112">
    <property type="entry name" value="Protein kinase-like (PK-like)"/>
    <property type="match status" value="1"/>
</dbReference>
<dbReference type="InterPro" id="IPR008271">
    <property type="entry name" value="Ser/Thr_kinase_AS"/>
</dbReference>
<dbReference type="PROSITE" id="PS00108">
    <property type="entry name" value="PROTEIN_KINASE_ST"/>
    <property type="match status" value="1"/>
</dbReference>
<evidence type="ECO:0000256" key="1">
    <source>
        <dbReference type="ARBA" id="ARBA00008874"/>
    </source>
</evidence>
<gene>
    <name evidence="3" type="ORF">Sradi_2314400</name>
</gene>
<proteinExistence type="inferred from homology"/>
<dbReference type="InterPro" id="IPR011009">
    <property type="entry name" value="Kinase-like_dom_sf"/>
</dbReference>
<dbReference type="InterPro" id="IPR047173">
    <property type="entry name" value="STRAD_A/B-like"/>
</dbReference>
<name>A0AAW2T498_SESRA</name>
<evidence type="ECO:0000313" key="3">
    <source>
        <dbReference type="EMBL" id="KAL0399711.1"/>
    </source>
</evidence>
<dbReference type="PANTHER" id="PTHR48014">
    <property type="entry name" value="SERINE/THREONINE-PROTEIN KINASE FRAY2"/>
    <property type="match status" value="1"/>
</dbReference>
<dbReference type="SMART" id="SM00220">
    <property type="entry name" value="S_TKc"/>
    <property type="match status" value="1"/>
</dbReference>
<dbReference type="InterPro" id="IPR000719">
    <property type="entry name" value="Prot_kinase_dom"/>
</dbReference>
<keyword evidence="3" id="KW-0808">Transferase</keyword>
<accession>A0AAW2T498</accession>
<feature type="domain" description="Protein kinase" evidence="2">
    <location>
        <begin position="1"/>
        <end position="165"/>
    </location>
</feature>
<reference evidence="3" key="2">
    <citation type="journal article" date="2024" name="Plant">
        <title>Genomic evolution and insights into agronomic trait innovations of Sesamum species.</title>
        <authorList>
            <person name="Miao H."/>
            <person name="Wang L."/>
            <person name="Qu L."/>
            <person name="Liu H."/>
            <person name="Sun Y."/>
            <person name="Le M."/>
            <person name="Wang Q."/>
            <person name="Wei S."/>
            <person name="Zheng Y."/>
            <person name="Lin W."/>
            <person name="Duan Y."/>
            <person name="Cao H."/>
            <person name="Xiong S."/>
            <person name="Wang X."/>
            <person name="Wei L."/>
            <person name="Li C."/>
            <person name="Ma Q."/>
            <person name="Ju M."/>
            <person name="Zhao R."/>
            <person name="Li G."/>
            <person name="Mu C."/>
            <person name="Tian Q."/>
            <person name="Mei H."/>
            <person name="Zhang T."/>
            <person name="Gao T."/>
            <person name="Zhang H."/>
        </authorList>
    </citation>
    <scope>NUCLEOTIDE SEQUENCE</scope>
    <source>
        <strain evidence="3">G02</strain>
    </source>
</reference>
<evidence type="ECO:0000259" key="2">
    <source>
        <dbReference type="PROSITE" id="PS50011"/>
    </source>
</evidence>
<keyword evidence="3" id="KW-0418">Kinase</keyword>